<name>A0A285GFI9_9FIRM</name>
<dbReference type="AlphaFoldDB" id="A0A285GFI9"/>
<dbReference type="InterPro" id="IPR047057">
    <property type="entry name" value="MerR_fam"/>
</dbReference>
<evidence type="ECO:0000313" key="4">
    <source>
        <dbReference type="Proteomes" id="UP000219573"/>
    </source>
</evidence>
<dbReference type="STRING" id="1413210.U472_07245"/>
<proteinExistence type="predicted"/>
<keyword evidence="4" id="KW-1185">Reference proteome</keyword>
<dbReference type="EMBL" id="OBDZ01000007">
    <property type="protein sequence ID" value="SNY22352.1"/>
    <property type="molecule type" value="Genomic_DNA"/>
</dbReference>
<dbReference type="RefSeq" id="WP_253250691.1">
    <property type="nucleotide sequence ID" value="NZ_OBDZ01000007.1"/>
</dbReference>
<evidence type="ECO:0000259" key="2">
    <source>
        <dbReference type="PROSITE" id="PS50937"/>
    </source>
</evidence>
<dbReference type="Gene3D" id="1.10.1660.10">
    <property type="match status" value="1"/>
</dbReference>
<sequence>MGEITYTEVREMMLDVGANTPAYTIGVVADMTGLTARQIRYYEKADLLKPIRTKGNQRLYSQNDIERLVQIKKLLNKGLNAIGIKKILEEQE</sequence>
<dbReference type="Proteomes" id="UP000219573">
    <property type="component" value="Unassembled WGS sequence"/>
</dbReference>
<gene>
    <name evidence="3" type="ORF">SAMN06265827_10750</name>
</gene>
<dbReference type="InterPro" id="IPR000551">
    <property type="entry name" value="MerR-type_HTH_dom"/>
</dbReference>
<feature type="domain" description="HTH merR-type" evidence="2">
    <location>
        <begin position="22"/>
        <end position="90"/>
    </location>
</feature>
<dbReference type="PROSITE" id="PS50937">
    <property type="entry name" value="HTH_MERR_2"/>
    <property type="match status" value="1"/>
</dbReference>
<evidence type="ECO:0000256" key="1">
    <source>
        <dbReference type="ARBA" id="ARBA00023125"/>
    </source>
</evidence>
<dbReference type="PROSITE" id="PS00552">
    <property type="entry name" value="HTH_MERR_1"/>
    <property type="match status" value="1"/>
</dbReference>
<dbReference type="GO" id="GO:0003677">
    <property type="term" value="F:DNA binding"/>
    <property type="evidence" value="ECO:0007669"/>
    <property type="project" value="UniProtKB-KW"/>
</dbReference>
<accession>A0A285GFI9</accession>
<dbReference type="SMART" id="SM00422">
    <property type="entry name" value="HTH_MERR"/>
    <property type="match status" value="1"/>
</dbReference>
<dbReference type="Pfam" id="PF13411">
    <property type="entry name" value="MerR_1"/>
    <property type="match status" value="1"/>
</dbReference>
<reference evidence="4" key="1">
    <citation type="submission" date="2017-09" db="EMBL/GenBank/DDBJ databases">
        <authorList>
            <person name="Varghese N."/>
            <person name="Submissions S."/>
        </authorList>
    </citation>
    <scope>NUCLEOTIDE SEQUENCE [LARGE SCALE GENOMIC DNA]</scope>
    <source>
        <strain evidence="4">MSL47</strain>
    </source>
</reference>
<dbReference type="PRINTS" id="PR00040">
    <property type="entry name" value="HTHMERR"/>
</dbReference>
<dbReference type="PANTHER" id="PTHR30204">
    <property type="entry name" value="REDOX-CYCLING DRUG-SENSING TRANSCRIPTIONAL ACTIVATOR SOXR"/>
    <property type="match status" value="1"/>
</dbReference>
<dbReference type="GO" id="GO:0003700">
    <property type="term" value="F:DNA-binding transcription factor activity"/>
    <property type="evidence" value="ECO:0007669"/>
    <property type="project" value="InterPro"/>
</dbReference>
<dbReference type="SUPFAM" id="SSF46955">
    <property type="entry name" value="Putative DNA-binding domain"/>
    <property type="match status" value="1"/>
</dbReference>
<dbReference type="PANTHER" id="PTHR30204:SF58">
    <property type="entry name" value="HTH-TYPE TRANSCRIPTIONAL REGULATOR YFMP"/>
    <property type="match status" value="1"/>
</dbReference>
<protein>
    <submittedName>
        <fullName evidence="3">MerR HTH family regulatory protein</fullName>
    </submittedName>
</protein>
<organism evidence="3 4">
    <name type="scientific">Orenia metallireducens</name>
    <dbReference type="NCBI Taxonomy" id="1413210"/>
    <lineage>
        <taxon>Bacteria</taxon>
        <taxon>Bacillati</taxon>
        <taxon>Bacillota</taxon>
        <taxon>Clostridia</taxon>
        <taxon>Halanaerobiales</taxon>
        <taxon>Halobacteroidaceae</taxon>
        <taxon>Orenia</taxon>
    </lineage>
</organism>
<evidence type="ECO:0000313" key="3">
    <source>
        <dbReference type="EMBL" id="SNY22352.1"/>
    </source>
</evidence>
<keyword evidence="1" id="KW-0238">DNA-binding</keyword>
<dbReference type="InterPro" id="IPR009061">
    <property type="entry name" value="DNA-bd_dom_put_sf"/>
</dbReference>